<dbReference type="AlphaFoldDB" id="A0A7I8VJ35"/>
<organism evidence="3 4">
    <name type="scientific">Dimorphilus gyrociliatus</name>
    <dbReference type="NCBI Taxonomy" id="2664684"/>
    <lineage>
        <taxon>Eukaryota</taxon>
        <taxon>Metazoa</taxon>
        <taxon>Spiralia</taxon>
        <taxon>Lophotrochozoa</taxon>
        <taxon>Annelida</taxon>
        <taxon>Polychaeta</taxon>
        <taxon>Polychaeta incertae sedis</taxon>
        <taxon>Dinophilidae</taxon>
        <taxon>Dimorphilus</taxon>
    </lineage>
</organism>
<feature type="coiled-coil region" evidence="1">
    <location>
        <begin position="55"/>
        <end position="117"/>
    </location>
</feature>
<evidence type="ECO:0000313" key="3">
    <source>
        <dbReference type="EMBL" id="CAD5116224.1"/>
    </source>
</evidence>
<dbReference type="Proteomes" id="UP000549394">
    <property type="component" value="Unassembled WGS sequence"/>
</dbReference>
<feature type="coiled-coil region" evidence="1">
    <location>
        <begin position="226"/>
        <end position="253"/>
    </location>
</feature>
<reference evidence="3 4" key="1">
    <citation type="submission" date="2020-08" db="EMBL/GenBank/DDBJ databases">
        <authorList>
            <person name="Hejnol A."/>
        </authorList>
    </citation>
    <scope>NUCLEOTIDE SEQUENCE [LARGE SCALE GENOMIC DNA]</scope>
</reference>
<evidence type="ECO:0000313" key="4">
    <source>
        <dbReference type="Proteomes" id="UP000549394"/>
    </source>
</evidence>
<gene>
    <name evidence="3" type="ORF">DGYR_LOCUS4866</name>
</gene>
<sequence>MAEKRIENLKSSIKDPKACPIKYEEKSMELDMCASSLSDCINMKQDQKMIRYFTEKKQNTTREELNKALEKIESLESALKMEKKDLDIFCSEEKEMLKQLKEELKAASKKVEKKDVKRTDCQHELEQHKMMVNGMKQLVDFQLPETEKERNKLKEELEELRKECSAKPSKPSKGCLEEKEMIKQLRQELNSKDDSGSSDDLEMCRGELEQVKMMNSGMDQLIKYQLPETEKERDQLKQEIEKMIEEEKNRSKTWLFFVFTTMILTTYNVYQWIASVVEKNQKTSPRSMAGKKKQ</sequence>
<keyword evidence="2" id="KW-0472">Membrane</keyword>
<keyword evidence="1" id="KW-0175">Coiled coil</keyword>
<evidence type="ECO:0000256" key="2">
    <source>
        <dbReference type="SAM" id="Phobius"/>
    </source>
</evidence>
<accession>A0A7I8VJ35</accession>
<name>A0A7I8VJ35_9ANNE</name>
<keyword evidence="4" id="KW-1185">Reference proteome</keyword>
<protein>
    <submittedName>
        <fullName evidence="3">DgyrCDS5137</fullName>
    </submittedName>
</protein>
<feature type="transmembrane region" description="Helical" evidence="2">
    <location>
        <begin position="253"/>
        <end position="273"/>
    </location>
</feature>
<keyword evidence="2" id="KW-0812">Transmembrane</keyword>
<dbReference type="EMBL" id="CAJFCJ010000006">
    <property type="protein sequence ID" value="CAD5116224.1"/>
    <property type="molecule type" value="Genomic_DNA"/>
</dbReference>
<evidence type="ECO:0000256" key="1">
    <source>
        <dbReference type="SAM" id="Coils"/>
    </source>
</evidence>
<keyword evidence="2" id="KW-1133">Transmembrane helix</keyword>
<comment type="caution">
    <text evidence="3">The sequence shown here is derived from an EMBL/GenBank/DDBJ whole genome shotgun (WGS) entry which is preliminary data.</text>
</comment>
<proteinExistence type="predicted"/>